<gene>
    <name evidence="4" type="ordered locus">YPA_1083</name>
</gene>
<proteinExistence type="inferred from homology"/>
<name>A0A0E1NT50_YERPA</name>
<comment type="similarity">
    <text evidence="1 2">Belongs to the ZraP family.</text>
</comment>
<reference evidence="4 5" key="1">
    <citation type="journal article" date="2006" name="J. Bacteriol.">
        <title>Complete genome sequence of Yersinia pestis strains Antiqua and Nepal516: evidence of gene reduction in an emerging pathogen.</title>
        <authorList>
            <person name="Chain P.S."/>
            <person name="Hu P."/>
            <person name="Malfatti S.A."/>
            <person name="Radnedge L."/>
            <person name="Larimer F."/>
            <person name="Vergez L.M."/>
            <person name="Worsham P."/>
            <person name="Chu M.C."/>
            <person name="Andersen G.L."/>
        </authorList>
    </citation>
    <scope>NUCLEOTIDE SEQUENCE [LARGE SCALE GENOMIC DNA]</scope>
    <source>
        <strain evidence="4 5">Antiqua</strain>
    </source>
</reference>
<dbReference type="Pfam" id="PF13801">
    <property type="entry name" value="Metal_resist"/>
    <property type="match status" value="1"/>
</dbReference>
<dbReference type="EMBL" id="CP000308">
    <property type="protein sequence ID" value="ABG13050.1"/>
    <property type="molecule type" value="Genomic_DNA"/>
</dbReference>
<sequence length="157" mass="16886" precursor="true">MNLNKTAIVTLLSLATLIGFGGSAIAQNAMGTHMNGDGTDMSHSQGKHSGKNSMANLTTEQQAIRQQVLNEFQASTADMRQQLTSKNYEYKALLTSKPVDEQKVLAVSKEIQTLRDSLYQRRVSMDTQLAKAGIAMTGNHGSRGGNHMGMAGGRGCR</sequence>
<dbReference type="GO" id="GO:0042597">
    <property type="term" value="C:periplasmic space"/>
    <property type="evidence" value="ECO:0007669"/>
    <property type="project" value="UniProtKB-SubCell"/>
</dbReference>
<comment type="function">
    <text evidence="2">Part of the Zra signaling pathway, an envelope stress response (ESR) system composed of the periplasmic accessory protein ZraP, the histidine kinase ZraS and the transcriptional regulator ZraR. The ZraPSR system contributes to antibiotic resistance and is important for membrane integrity in the presence of membrane-targeting biocides. ZraP acts as a modulator which has both a regulatory and a chaperone function. The zinc-bound form of ZraP modulates the response of the ZraPSR system by inhibiting the expression of the zra genes, probably by interacting with ZraS.</text>
</comment>
<feature type="signal peptide" evidence="2">
    <location>
        <begin position="1"/>
        <end position="26"/>
    </location>
</feature>
<feature type="compositionally biased region" description="Gly residues" evidence="3">
    <location>
        <begin position="141"/>
        <end position="157"/>
    </location>
</feature>
<comment type="subcellular location">
    <subcellularLocation>
        <location evidence="2">Periplasm</location>
    </subcellularLocation>
</comment>
<dbReference type="KEGG" id="ypa:YPA_1083"/>
<dbReference type="Gene3D" id="1.20.120.1490">
    <property type="match status" value="1"/>
</dbReference>
<evidence type="ECO:0000313" key="5">
    <source>
        <dbReference type="Proteomes" id="UP000001971"/>
    </source>
</evidence>
<organism evidence="4 5">
    <name type="scientific">Yersinia pestis bv. Antiqua (strain Antiqua)</name>
    <dbReference type="NCBI Taxonomy" id="360102"/>
    <lineage>
        <taxon>Bacteria</taxon>
        <taxon>Pseudomonadati</taxon>
        <taxon>Pseudomonadota</taxon>
        <taxon>Gammaproteobacteria</taxon>
        <taxon>Enterobacterales</taxon>
        <taxon>Yersiniaceae</taxon>
        <taxon>Yersinia</taxon>
    </lineage>
</organism>
<accession>A0A0E1NT50</accession>
<dbReference type="RefSeq" id="WP_002220173.1">
    <property type="nucleotide sequence ID" value="NC_008150.1"/>
</dbReference>
<dbReference type="AlphaFoldDB" id="A0A0E1NT50"/>
<evidence type="ECO:0000256" key="3">
    <source>
        <dbReference type="SAM" id="MobiDB-lite"/>
    </source>
</evidence>
<dbReference type="PATRIC" id="fig|360102.15.peg.4156"/>
<keyword evidence="2" id="KW-0862">Zinc</keyword>
<keyword evidence="2" id="KW-0732">Signal</keyword>
<dbReference type="Proteomes" id="UP000001971">
    <property type="component" value="Chromosome"/>
</dbReference>
<evidence type="ECO:0000256" key="1">
    <source>
        <dbReference type="ARBA" id="ARBA00044945"/>
    </source>
</evidence>
<evidence type="ECO:0000313" key="4">
    <source>
        <dbReference type="EMBL" id="ABG13050.1"/>
    </source>
</evidence>
<feature type="chain" id="PRO_5007399444" description="Zinc resistance-associated protein" evidence="2">
    <location>
        <begin position="27"/>
        <end position="157"/>
    </location>
</feature>
<protein>
    <recommendedName>
        <fullName evidence="2">Zinc resistance-associated protein</fullName>
    </recommendedName>
</protein>
<keyword evidence="2" id="KW-0574">Periplasm</keyword>
<feature type="region of interest" description="Disordered" evidence="3">
    <location>
        <begin position="136"/>
        <end position="157"/>
    </location>
</feature>
<evidence type="ECO:0000256" key="2">
    <source>
        <dbReference type="RuleBase" id="RU366051"/>
    </source>
</evidence>
<dbReference type="HOGENOM" id="CLU_124884_0_0_6"/>
<dbReference type="InterPro" id="IPR025961">
    <property type="entry name" value="Metal_resist"/>
</dbReference>